<dbReference type="Pfam" id="PF13439">
    <property type="entry name" value="Glyco_transf_4"/>
    <property type="match status" value="1"/>
</dbReference>
<dbReference type="Pfam" id="PF00534">
    <property type="entry name" value="Glycos_transf_1"/>
    <property type="match status" value="1"/>
</dbReference>
<protein>
    <submittedName>
        <fullName evidence="3">Glycosyltransferase involved in cell wall bisynthesis</fullName>
    </submittedName>
</protein>
<feature type="domain" description="Glycosyltransferase subfamily 4-like N-terminal" evidence="2">
    <location>
        <begin position="69"/>
        <end position="185"/>
    </location>
</feature>
<dbReference type="CDD" id="cd03801">
    <property type="entry name" value="GT4_PimA-like"/>
    <property type="match status" value="1"/>
</dbReference>
<proteinExistence type="predicted"/>
<gene>
    <name evidence="3" type="ORF">SAMN02745135_00812</name>
</gene>
<dbReference type="OrthoDB" id="9795068at2"/>
<evidence type="ECO:0000259" key="2">
    <source>
        <dbReference type="Pfam" id="PF13439"/>
    </source>
</evidence>
<dbReference type="AlphaFoldDB" id="A0A1M5SZW0"/>
<dbReference type="InterPro" id="IPR001296">
    <property type="entry name" value="Glyco_trans_1"/>
</dbReference>
<evidence type="ECO:0000313" key="4">
    <source>
        <dbReference type="Proteomes" id="UP000183967"/>
    </source>
</evidence>
<accession>A0A1M5SZW0</accession>
<sequence>MIRIGLVSHSQSIRGAEKMLLNLCILLKETNYIYPVLFIPDINTGNLVKEAKKHKIECNEIPSNMWYIYAKPYEKNSFYQYCQQINEHTKQFRDLFINNNIDLVINNTLTNLVPVLSAVGLGIPVITWVHGILDSYFIDGYDSKYRLLMDRSILKLSEYIVCCSEIVKNYYSRYVKKDSILTIHNWTYDPIIDIKFNRKSNIFVCLNAFEFNKGIDVLIEAAKLLRDREYDFKLELYGDGTEKEKIINKISLYNLKNYIELKGRITDVSIAYKKSLALIQPSYFESFGMTVIEAMAHSRPVIATKSGGPEGIVQDGNTGFLTEIGDAEELAEKMAFLLDNKMLAEQMGQEGRKLYEQKFTRHVAREKFVSIIEDTLTNFKEYTNSKLLVYDLLNFIHDKNYVYKYIEETACAERDEVKEKISQNLNESIIHTNNKRIDISKLKPSRRIYRSKKYIIESNKDAFNTISIIIGTHFQKPNGILRLLIKSVNHKDYVLREAEINLNDVSDNSKVSFVFEEINKVLGHRFILEFVPIYEKNSSKISIYEYRDKGTKVFKNKFVNLKNNLYFELS</sequence>
<organism evidence="3 4">
    <name type="scientific">Caloranaerobacter azorensis DSM 13643</name>
    <dbReference type="NCBI Taxonomy" id="1121264"/>
    <lineage>
        <taxon>Bacteria</taxon>
        <taxon>Bacillati</taxon>
        <taxon>Bacillota</taxon>
        <taxon>Tissierellia</taxon>
        <taxon>Tissierellales</taxon>
        <taxon>Thermohalobacteraceae</taxon>
        <taxon>Caloranaerobacter</taxon>
    </lineage>
</organism>
<name>A0A1M5SZW0_9FIRM</name>
<keyword evidence="4" id="KW-1185">Reference proteome</keyword>
<dbReference type="GO" id="GO:0016757">
    <property type="term" value="F:glycosyltransferase activity"/>
    <property type="evidence" value="ECO:0007669"/>
    <property type="project" value="InterPro"/>
</dbReference>
<evidence type="ECO:0000313" key="3">
    <source>
        <dbReference type="EMBL" id="SHH44054.1"/>
    </source>
</evidence>
<dbReference type="PANTHER" id="PTHR12526">
    <property type="entry name" value="GLYCOSYLTRANSFERASE"/>
    <property type="match status" value="1"/>
</dbReference>
<feature type="domain" description="Glycosyl transferase family 1" evidence="1">
    <location>
        <begin position="195"/>
        <end position="353"/>
    </location>
</feature>
<keyword evidence="3" id="KW-0808">Transferase</keyword>
<dbReference type="EMBL" id="FQXO01000016">
    <property type="protein sequence ID" value="SHH44054.1"/>
    <property type="molecule type" value="Genomic_DNA"/>
</dbReference>
<evidence type="ECO:0000259" key="1">
    <source>
        <dbReference type="Pfam" id="PF00534"/>
    </source>
</evidence>
<dbReference type="RefSeq" id="WP_073195688.1">
    <property type="nucleotide sequence ID" value="NZ_FQXO01000016.1"/>
</dbReference>
<dbReference type="Proteomes" id="UP000183967">
    <property type="component" value="Unassembled WGS sequence"/>
</dbReference>
<dbReference type="InterPro" id="IPR028098">
    <property type="entry name" value="Glyco_trans_4-like_N"/>
</dbReference>
<dbReference type="SUPFAM" id="SSF53756">
    <property type="entry name" value="UDP-Glycosyltransferase/glycogen phosphorylase"/>
    <property type="match status" value="1"/>
</dbReference>
<dbReference type="PANTHER" id="PTHR12526:SF630">
    <property type="entry name" value="GLYCOSYLTRANSFERASE"/>
    <property type="match status" value="1"/>
</dbReference>
<reference evidence="4" key="1">
    <citation type="submission" date="2016-11" db="EMBL/GenBank/DDBJ databases">
        <authorList>
            <person name="Varghese N."/>
            <person name="Submissions S."/>
        </authorList>
    </citation>
    <scope>NUCLEOTIDE SEQUENCE [LARGE SCALE GENOMIC DNA]</scope>
    <source>
        <strain evidence="4">DSM 13643</strain>
    </source>
</reference>
<dbReference type="Gene3D" id="3.40.50.2000">
    <property type="entry name" value="Glycogen Phosphorylase B"/>
    <property type="match status" value="2"/>
</dbReference>